<evidence type="ECO:0000313" key="2">
    <source>
        <dbReference type="EMBL" id="PQJ30098.1"/>
    </source>
</evidence>
<dbReference type="EMBL" id="MQWA01000001">
    <property type="protein sequence ID" value="PQJ30098.1"/>
    <property type="molecule type" value="Genomic_DNA"/>
</dbReference>
<reference evidence="2 3" key="1">
    <citation type="submission" date="2016-12" db="EMBL/GenBank/DDBJ databases">
        <title>Study of bacterial adaptation to deep sea.</title>
        <authorList>
            <person name="Song J."/>
            <person name="Yoshizawa S."/>
            <person name="Kogure K."/>
        </authorList>
    </citation>
    <scope>NUCLEOTIDE SEQUENCE [LARGE SCALE GENOMIC DNA]</scope>
    <source>
        <strain evidence="2 3">SAORIC-165</strain>
    </source>
</reference>
<sequence>MNIEQSAFQKLGSFYLGREYDQPKKALRDDLVLYDSKDLVTHGVVLGMTGSGKTGLCLSLLEEAAMDNIPAIVIDPKGDIANLMLTFPDFKGSDFRPWINESDAQNKGLSPDDYAEKTAKMWQKGTSDWGQNSDRVRFFKENVDVNIFTPGSKAGVPVSILGSLAAPPFEVLDDSELLGDYIESSVSSLLSLVGINEDSIQSPEAVLLGSIFNHHWQAGESLTMEGLIRTIQKPPFGKVGVIDLESYYPAKKRQDLAIRFNNLIASPGFSTWMQGPDLDIQKFLYQDNGKARISIFSIAHLSDSERMFFVSILLNKMLAWMRTQSGTTSLRAMLYMDEIYGYLPPSANPPSKKPMMTILKQGRAFGLGALLATQNPVDLDYKALSNIGTWWLGRLQTERDKMRVLDGLEGAAASQDGGFDRQQMEQLLAGLDSRVFLMNNVHDSAPTVFHVRWVMNYMRGPLTRSQIKSLMDPKRAAWTNESTTAPSNPMGLPSSGNRVVKNATRPSLGNGVSEWFDGDGQYSPHLIRQARIYFHNTKSGVDGSRMLRLVNPIKESAIDWNEMVNCDTALSHLATEPESGSAFEPLAGYAMNQANYKSVEKDWQDQIYRNERVHVFHAPLVKEYSKMGEGEGEFRARIAHQAREVRDSAIEKLRDKMQSKLRTKESQLTRALAAVDREKSQAQSAKIDAGASILNTIFGVLLGSKKLSSTNIRRGSSFARSAGRAAQQHRDIEVAEAKADDIQAIMHEMQTELADDIDALEEKFDPSALELETLSIKPYKKDISIEAVGLLWLGE</sequence>
<name>A0A2S7U517_9BACT</name>
<comment type="caution">
    <text evidence="2">The sequence shown here is derived from an EMBL/GenBank/DDBJ whole genome shotgun (WGS) entry which is preliminary data.</text>
</comment>
<accession>A0A2S7U517</accession>
<dbReference type="Gene3D" id="3.40.50.300">
    <property type="entry name" value="P-loop containing nucleotide triphosphate hydrolases"/>
    <property type="match status" value="2"/>
</dbReference>
<dbReference type="Pfam" id="PF01935">
    <property type="entry name" value="DUF87"/>
    <property type="match status" value="1"/>
</dbReference>
<dbReference type="InterPro" id="IPR027417">
    <property type="entry name" value="P-loop_NTPase"/>
</dbReference>
<dbReference type="OrthoDB" id="9758751at2"/>
<evidence type="ECO:0000259" key="1">
    <source>
        <dbReference type="Pfam" id="PF01935"/>
    </source>
</evidence>
<evidence type="ECO:0000313" key="3">
    <source>
        <dbReference type="Proteomes" id="UP000239907"/>
    </source>
</evidence>
<proteinExistence type="predicted"/>
<organism evidence="2 3">
    <name type="scientific">Rubritalea profundi</name>
    <dbReference type="NCBI Taxonomy" id="1658618"/>
    <lineage>
        <taxon>Bacteria</taxon>
        <taxon>Pseudomonadati</taxon>
        <taxon>Verrucomicrobiota</taxon>
        <taxon>Verrucomicrobiia</taxon>
        <taxon>Verrucomicrobiales</taxon>
        <taxon>Rubritaleaceae</taxon>
        <taxon>Rubritalea</taxon>
    </lineage>
</organism>
<feature type="domain" description="Helicase HerA central" evidence="1">
    <location>
        <begin position="37"/>
        <end position="83"/>
    </location>
</feature>
<dbReference type="PANTHER" id="PTHR30121">
    <property type="entry name" value="UNCHARACTERIZED PROTEIN YJGR-RELATED"/>
    <property type="match status" value="1"/>
</dbReference>
<gene>
    <name evidence="2" type="ORF">BSZ32_17505</name>
</gene>
<dbReference type="InterPro" id="IPR051162">
    <property type="entry name" value="T4SS_component"/>
</dbReference>
<dbReference type="RefSeq" id="WP_105044619.1">
    <property type="nucleotide sequence ID" value="NZ_MQWA01000001.1"/>
</dbReference>
<dbReference type="SUPFAM" id="SSF52540">
    <property type="entry name" value="P-loop containing nucleoside triphosphate hydrolases"/>
    <property type="match status" value="1"/>
</dbReference>
<protein>
    <recommendedName>
        <fullName evidence="1">Helicase HerA central domain-containing protein</fullName>
    </recommendedName>
</protein>
<dbReference type="InterPro" id="IPR002789">
    <property type="entry name" value="HerA_central"/>
</dbReference>
<dbReference type="PANTHER" id="PTHR30121:SF6">
    <property type="entry name" value="SLR6007 PROTEIN"/>
    <property type="match status" value="1"/>
</dbReference>
<dbReference type="Proteomes" id="UP000239907">
    <property type="component" value="Unassembled WGS sequence"/>
</dbReference>
<keyword evidence="3" id="KW-1185">Reference proteome</keyword>
<dbReference type="AlphaFoldDB" id="A0A2S7U517"/>